<evidence type="ECO:0000313" key="1">
    <source>
        <dbReference type="EMBL" id="GCE63573.1"/>
    </source>
</evidence>
<organism evidence="1 2">
    <name type="scientific">Candidatus Mycoplasma haematohominis</name>
    <dbReference type="NCBI Taxonomy" id="1494318"/>
    <lineage>
        <taxon>Bacteria</taxon>
        <taxon>Bacillati</taxon>
        <taxon>Mycoplasmatota</taxon>
        <taxon>Mollicutes</taxon>
        <taxon>Mycoplasmataceae</taxon>
        <taxon>Mycoplasma</taxon>
    </lineage>
</organism>
<comment type="caution">
    <text evidence="1">The sequence shown here is derived from an EMBL/GenBank/DDBJ whole genome shotgun (WGS) entry which is preliminary data.</text>
</comment>
<reference evidence="1 2" key="1">
    <citation type="submission" date="2019-01" db="EMBL/GenBank/DDBJ databases">
        <title>Draft genome sequences of Candidatus Mycoplasma haemohominis SWG34-3 identified from a patient with pyrexia, anemia and liver dysfunction.</title>
        <authorList>
            <person name="Sekizuka T."/>
            <person name="Hattori N."/>
            <person name="Katano H."/>
            <person name="Takuma T."/>
            <person name="Ito T."/>
            <person name="Arai N."/>
            <person name="Yanai R."/>
            <person name="Ishii S."/>
            <person name="Miura Y."/>
            <person name="Tokunaga T."/>
            <person name="Watanabe H."/>
            <person name="Nomura N."/>
            <person name="Eguchi J."/>
            <person name="Arai T."/>
            <person name="Hasegawa H."/>
            <person name="Nakamaki T."/>
            <person name="Wakita T."/>
            <person name="Niki Y."/>
            <person name="Kuroda M."/>
        </authorList>
    </citation>
    <scope>NUCLEOTIDE SEQUENCE [LARGE SCALE GENOMIC DNA]</scope>
    <source>
        <strain evidence="1">SWG34-3</strain>
    </source>
</reference>
<evidence type="ECO:0000313" key="2">
    <source>
        <dbReference type="Proteomes" id="UP000324831"/>
    </source>
</evidence>
<accession>A0A478FQ56</accession>
<sequence>MDPVKVSAALGTVLVAGATTYGVSTLWNTPSWTHISLDDGTLSSKYADNYRHYFVGATDENKNWWSWSLKNRWSKDKNDSDESKRPGFGFKDVLDDWKKLKEKCDEAYKKQISEISKTTSETQYLERDVWRYCSPGFAGKPTTVQEKDSTTYQAQDDSYGKTQGTKLISVTDENNDWFWQIQQDRFFGIGRYQGITAEGSSGINKDTDSLFHALYESGNSHSRSIVKEICKEAYFVKTTKEENKPTATQANVFKFCSLEGK</sequence>
<dbReference type="RefSeq" id="WP_216083627.1">
    <property type="nucleotide sequence ID" value="NZ_CACTIB010000031.1"/>
</dbReference>
<name>A0A478FQ56_9MOLU</name>
<protein>
    <submittedName>
        <fullName evidence="1">Uncharacterized protein</fullName>
    </submittedName>
</protein>
<dbReference type="Proteomes" id="UP000324831">
    <property type="component" value="Unassembled WGS sequence"/>
</dbReference>
<proteinExistence type="predicted"/>
<dbReference type="AlphaFoldDB" id="A0A478FQ56"/>
<dbReference type="EMBL" id="BIMN01000002">
    <property type="protein sequence ID" value="GCE63573.1"/>
    <property type="molecule type" value="Genomic_DNA"/>
</dbReference>
<gene>
    <name evidence="1" type="ORF">MHSWG343_05700</name>
</gene>